<dbReference type="Proteomes" id="UP000315496">
    <property type="component" value="Chromosome 1"/>
</dbReference>
<dbReference type="SUPFAM" id="SSF49354">
    <property type="entry name" value="PapD-like"/>
    <property type="match status" value="1"/>
</dbReference>
<reference evidence="3 4" key="1">
    <citation type="submission" date="2019-05" db="EMBL/GenBank/DDBJ databases">
        <title>The compact genome of Giardia muris reveals important steps in the evolution of intestinal protozoan parasites.</title>
        <authorList>
            <person name="Xu F."/>
            <person name="Jimenez-Gonzalez A."/>
            <person name="Einarsson E."/>
            <person name="Astvaldsson A."/>
            <person name="Peirasmaki D."/>
            <person name="Eckmann L."/>
            <person name="Andersson J.O."/>
            <person name="Svard S.G."/>
            <person name="Jerlstrom-Hultqvist J."/>
        </authorList>
    </citation>
    <scope>NUCLEOTIDE SEQUENCE [LARGE SCALE GENOMIC DNA]</scope>
    <source>
        <strain evidence="3 4">Roberts-Thomson</strain>
    </source>
</reference>
<dbReference type="Gene3D" id="2.60.40.10">
    <property type="entry name" value="Immunoglobulins"/>
    <property type="match status" value="1"/>
</dbReference>
<keyword evidence="2" id="KW-0472">Membrane</keyword>
<evidence type="ECO:0000313" key="4">
    <source>
        <dbReference type="Proteomes" id="UP000315496"/>
    </source>
</evidence>
<dbReference type="VEuPathDB" id="GiardiaDB:GMRT_10767"/>
<proteinExistence type="predicted"/>
<gene>
    <name evidence="3" type="ORF">GMRT_10767</name>
</gene>
<dbReference type="InterPro" id="IPR008962">
    <property type="entry name" value="PapD-like_sf"/>
</dbReference>
<dbReference type="OrthoDB" id="10248974at2759"/>
<comment type="caution">
    <text evidence="3">The sequence shown here is derived from an EMBL/GenBank/DDBJ whole genome shotgun (WGS) entry which is preliminary data.</text>
</comment>
<evidence type="ECO:0000313" key="3">
    <source>
        <dbReference type="EMBL" id="TNJ30645.1"/>
    </source>
</evidence>
<feature type="coiled-coil region" evidence="1">
    <location>
        <begin position="172"/>
        <end position="227"/>
    </location>
</feature>
<keyword evidence="4" id="KW-1185">Reference proteome</keyword>
<accession>A0A4Z1T0Z3</accession>
<dbReference type="InterPro" id="IPR013783">
    <property type="entry name" value="Ig-like_fold"/>
</dbReference>
<keyword evidence="2" id="KW-0812">Transmembrane</keyword>
<keyword evidence="1" id="KW-0175">Coiled coil</keyword>
<feature type="transmembrane region" description="Helical" evidence="2">
    <location>
        <begin position="243"/>
        <end position="261"/>
    </location>
</feature>
<protein>
    <recommendedName>
        <fullName evidence="5">MSP domain-containing protein</fullName>
    </recommendedName>
</protein>
<name>A0A4Z1T0Z3_GIAMU</name>
<keyword evidence="2" id="KW-1133">Transmembrane helix</keyword>
<evidence type="ECO:0000256" key="1">
    <source>
        <dbReference type="SAM" id="Coils"/>
    </source>
</evidence>
<organism evidence="3 4">
    <name type="scientific">Giardia muris</name>
    <dbReference type="NCBI Taxonomy" id="5742"/>
    <lineage>
        <taxon>Eukaryota</taxon>
        <taxon>Metamonada</taxon>
        <taxon>Diplomonadida</taxon>
        <taxon>Hexamitidae</taxon>
        <taxon>Giardiinae</taxon>
        <taxon>Giardia</taxon>
    </lineage>
</organism>
<dbReference type="AlphaFoldDB" id="A0A4Z1T0Z3"/>
<dbReference type="EMBL" id="VDLU01000001">
    <property type="protein sequence ID" value="TNJ30645.1"/>
    <property type="molecule type" value="Genomic_DNA"/>
</dbReference>
<evidence type="ECO:0000256" key="2">
    <source>
        <dbReference type="SAM" id="Phobius"/>
    </source>
</evidence>
<sequence length="263" mass="29973">MRQAFVISQQSVPFYGAHLRKQGSSVALSSVFDAPILVKISTTHPREYVMFPSYFILFPHMVQEVCISLTLTKPLENPGEHRYCVEAFAVSQKDAELISNDTSPSLQLAKEFWRRHVEDVRIGGKLFTQKNSVQFLDGAPSEDVQRLAVDVPTVLLDSHEIDNALGTIQQRKARYMNERAALLQEIDKQQARIDLLKQTLSRDETEIARLTREIGELEKRIRALLGREYLTQKVLGIRLQMKAINYLFALMAGLLLGRLLHKL</sequence>
<evidence type="ECO:0008006" key="5">
    <source>
        <dbReference type="Google" id="ProtNLM"/>
    </source>
</evidence>